<sequence length="98" mass="10894">MAGILDSIRNMFGSSSAPATPEAANEPEIYKDFRIYAEPMAEGGQWRLAGRIVMGEGEAEREYKFVRADVFSSRDDVLPITIRKARQIIDEQGAALFP</sequence>
<dbReference type="RefSeq" id="WP_267652726.1">
    <property type="nucleotide sequence ID" value="NZ_JAOVZR010000001.1"/>
</dbReference>
<proteinExistence type="predicted"/>
<evidence type="ECO:0000313" key="3">
    <source>
        <dbReference type="Proteomes" id="UP001073227"/>
    </source>
</evidence>
<accession>A0ABT3Z5S2</accession>
<dbReference type="InterPro" id="IPR018772">
    <property type="entry name" value="Transcription_activator_HlyU"/>
</dbReference>
<evidence type="ECO:0000313" key="2">
    <source>
        <dbReference type="EMBL" id="MCY0147114.1"/>
    </source>
</evidence>
<protein>
    <submittedName>
        <fullName evidence="2">HlyU family transcriptional regulator</fullName>
    </submittedName>
</protein>
<dbReference type="EMBL" id="JAOVZR010000001">
    <property type="protein sequence ID" value="MCY0147114.1"/>
    <property type="molecule type" value="Genomic_DNA"/>
</dbReference>
<organism evidence="2 3">
    <name type="scientific">Hoeflea algicola</name>
    <dbReference type="NCBI Taxonomy" id="2983763"/>
    <lineage>
        <taxon>Bacteria</taxon>
        <taxon>Pseudomonadati</taxon>
        <taxon>Pseudomonadota</taxon>
        <taxon>Alphaproteobacteria</taxon>
        <taxon>Hyphomicrobiales</taxon>
        <taxon>Rhizobiaceae</taxon>
        <taxon>Hoeflea</taxon>
    </lineage>
</organism>
<dbReference type="Proteomes" id="UP001073227">
    <property type="component" value="Unassembled WGS sequence"/>
</dbReference>
<feature type="region of interest" description="Disordered" evidence="1">
    <location>
        <begin position="1"/>
        <end position="25"/>
    </location>
</feature>
<name>A0ABT3Z5S2_9HYPH</name>
<evidence type="ECO:0000256" key="1">
    <source>
        <dbReference type="SAM" id="MobiDB-lite"/>
    </source>
</evidence>
<feature type="compositionally biased region" description="Low complexity" evidence="1">
    <location>
        <begin position="14"/>
        <end position="25"/>
    </location>
</feature>
<dbReference type="Pfam" id="PF10115">
    <property type="entry name" value="HlyU"/>
    <property type="match status" value="1"/>
</dbReference>
<reference evidence="2" key="1">
    <citation type="submission" date="2022-10" db="EMBL/GenBank/DDBJ databases">
        <title>Hoeflea sp. G2-23, isolated from marine algae.</title>
        <authorList>
            <person name="Kristyanto S."/>
            <person name="Kim J.M."/>
            <person name="Jeon C.O."/>
        </authorList>
    </citation>
    <scope>NUCLEOTIDE SEQUENCE</scope>
    <source>
        <strain evidence="2">G2-23</strain>
    </source>
</reference>
<keyword evidence="3" id="KW-1185">Reference proteome</keyword>
<gene>
    <name evidence="2" type="ORF">OEG84_05145</name>
</gene>
<comment type="caution">
    <text evidence="2">The sequence shown here is derived from an EMBL/GenBank/DDBJ whole genome shotgun (WGS) entry which is preliminary data.</text>
</comment>